<proteinExistence type="predicted"/>
<evidence type="ECO:0000313" key="2">
    <source>
        <dbReference type="EMBL" id="MFB2891615.1"/>
    </source>
</evidence>
<dbReference type="InterPro" id="IPR003959">
    <property type="entry name" value="ATPase_AAA_core"/>
</dbReference>
<dbReference type="Proteomes" id="UP001576784">
    <property type="component" value="Unassembled WGS sequence"/>
</dbReference>
<evidence type="ECO:0000313" key="3">
    <source>
        <dbReference type="Proteomes" id="UP001576784"/>
    </source>
</evidence>
<dbReference type="SMART" id="SM00382">
    <property type="entry name" value="AAA"/>
    <property type="match status" value="1"/>
</dbReference>
<evidence type="ECO:0000259" key="1">
    <source>
        <dbReference type="SMART" id="SM00382"/>
    </source>
</evidence>
<organism evidence="2 3">
    <name type="scientific">Floridaenema flaviceps BLCC-F50</name>
    <dbReference type="NCBI Taxonomy" id="3153642"/>
    <lineage>
        <taxon>Bacteria</taxon>
        <taxon>Bacillati</taxon>
        <taxon>Cyanobacteriota</taxon>
        <taxon>Cyanophyceae</taxon>
        <taxon>Oscillatoriophycideae</taxon>
        <taxon>Aerosakkonematales</taxon>
        <taxon>Aerosakkonemataceae</taxon>
        <taxon>Floridanema</taxon>
        <taxon>Floridanema flaviceps</taxon>
    </lineage>
</organism>
<dbReference type="PANTHER" id="PTHR23074:SF83">
    <property type="entry name" value="VACUOLAR PROTEIN SORTING-ASSOCIATED PROTEIN 4A"/>
    <property type="match status" value="1"/>
</dbReference>
<dbReference type="Gene3D" id="3.40.50.300">
    <property type="entry name" value="P-loop containing nucleotide triphosphate hydrolases"/>
    <property type="match status" value="1"/>
</dbReference>
<dbReference type="InterPro" id="IPR003593">
    <property type="entry name" value="AAA+_ATPase"/>
</dbReference>
<dbReference type="EMBL" id="JBHFNR010000015">
    <property type="protein sequence ID" value="MFB2891615.1"/>
    <property type="molecule type" value="Genomic_DNA"/>
</dbReference>
<dbReference type="PANTHER" id="PTHR23074">
    <property type="entry name" value="AAA DOMAIN-CONTAINING"/>
    <property type="match status" value="1"/>
</dbReference>
<keyword evidence="3" id="KW-1185">Reference proteome</keyword>
<sequence length="601" mass="66503">MSYPFTSVFQAYIEGRNALLLSGRDLRDLDCYPNSDRAASPEGNRIGPLLEIFRQELREKYGMALITYSRAEGLNYDPIGLGNQRDRQTIETALRDHHLLEIPQDDQEVAYIVRGIANLSRVSIQSKWSDNREMRFCFLLQFAEHLVPHCNGNPPTDNQLIATELSHITAQSLALRSSGNLLIFHSHDESLIAPLVRTALHPIRLPQPDQIGKQQFLTVARRTYTQATLEPGLSWESVAFVCSNTPNRGLESLLRASHRSQRSLTAQELVAQKSADVQAISEQTLTVLNTSSIKSDRPLQGINSAYPQSLLEQFAKALAQGNPQMPANVLLVGPPGTGKTEMALLTAKKAGVSAYQMHSPKRGIVGETERLSELQQRVLREWIPNLAFVDEITEAFPLERSEFDGDSGATKAVAATLLTALADESRRGRSLLVATTNCPWRIGAAMRSRFVMIPVLHPLSTDYPAILVTTAQKVVTTPLSLDPNHRAIAEAGEIFYHKGANPRHIRAALSNALLIKGSLTPETILFAAQDYCIASDQTSAIYSDLWAIAACSSKSFFPWSACLDSYAFPQHLQGLVDLRTGEINRTELENRIEELKPYANV</sequence>
<gene>
    <name evidence="2" type="ORF">ACE1CI_01595</name>
</gene>
<dbReference type="InterPro" id="IPR027417">
    <property type="entry name" value="P-loop_NTPase"/>
</dbReference>
<dbReference type="SUPFAM" id="SSF52540">
    <property type="entry name" value="P-loop containing nucleoside triphosphate hydrolases"/>
    <property type="match status" value="1"/>
</dbReference>
<reference evidence="2 3" key="1">
    <citation type="submission" date="2024-09" db="EMBL/GenBank/DDBJ databases">
        <title>Floridaenema gen nov. (Aerosakkonemataceae, Aerosakkonematales ord. nov., Cyanobacteria) from benthic tropical and subtropical fresh waters, with the description of four new species.</title>
        <authorList>
            <person name="Moretto J.A."/>
            <person name="Berthold D.E."/>
            <person name="Lefler F.W."/>
            <person name="Huang I.-S."/>
            <person name="Laughinghouse H. IV."/>
        </authorList>
    </citation>
    <scope>NUCLEOTIDE SEQUENCE [LARGE SCALE GENOMIC DNA]</scope>
    <source>
        <strain evidence="2 3">BLCC-F50</strain>
    </source>
</reference>
<protein>
    <submittedName>
        <fullName evidence="2">AAA family ATPase</fullName>
    </submittedName>
</protein>
<dbReference type="RefSeq" id="WP_413261293.1">
    <property type="nucleotide sequence ID" value="NZ_JBHFNR010000015.1"/>
</dbReference>
<accession>A0ABV4XIT6</accession>
<dbReference type="InterPro" id="IPR050304">
    <property type="entry name" value="MT-severing_AAA_ATPase"/>
</dbReference>
<name>A0ABV4XIT6_9CYAN</name>
<feature type="domain" description="AAA+ ATPase" evidence="1">
    <location>
        <begin position="325"/>
        <end position="457"/>
    </location>
</feature>
<comment type="caution">
    <text evidence="2">The sequence shown here is derived from an EMBL/GenBank/DDBJ whole genome shotgun (WGS) entry which is preliminary data.</text>
</comment>
<dbReference type="Pfam" id="PF00004">
    <property type="entry name" value="AAA"/>
    <property type="match status" value="1"/>
</dbReference>